<proteinExistence type="predicted"/>
<evidence type="ECO:0000313" key="3">
    <source>
        <dbReference type="EMBL" id="CAB3238673.1"/>
    </source>
</evidence>
<dbReference type="Proteomes" id="UP000494256">
    <property type="component" value="Unassembled WGS sequence"/>
</dbReference>
<protein>
    <submittedName>
        <fullName evidence="3">Uncharacterized protein</fullName>
    </submittedName>
</protein>
<keyword evidence="4" id="KW-1185">Reference proteome</keyword>
<comment type="caution">
    <text evidence="3">The sequence shown here is derived from an EMBL/GenBank/DDBJ whole genome shotgun (WGS) entry which is preliminary data.</text>
</comment>
<sequence>MMARPLRIGVDIAIGSLRKVRPVVSKTWCAAKTYVAKTNARILVCNPVVSKLENVFAGATDFMESKIISARNQLLKKEIVELQQQIETTKKRIEEGTI</sequence>
<dbReference type="OrthoDB" id="7453548at2759"/>
<evidence type="ECO:0000313" key="4">
    <source>
        <dbReference type="Proteomes" id="UP000494106"/>
    </source>
</evidence>
<name>A0A8S0ZZJ0_ARCPL</name>
<organism evidence="3 4">
    <name type="scientific">Arctia plantaginis</name>
    <name type="common">Wood tiger moth</name>
    <name type="synonym">Phalaena plantaginis</name>
    <dbReference type="NCBI Taxonomy" id="874455"/>
    <lineage>
        <taxon>Eukaryota</taxon>
        <taxon>Metazoa</taxon>
        <taxon>Ecdysozoa</taxon>
        <taxon>Arthropoda</taxon>
        <taxon>Hexapoda</taxon>
        <taxon>Insecta</taxon>
        <taxon>Pterygota</taxon>
        <taxon>Neoptera</taxon>
        <taxon>Endopterygota</taxon>
        <taxon>Lepidoptera</taxon>
        <taxon>Glossata</taxon>
        <taxon>Ditrysia</taxon>
        <taxon>Noctuoidea</taxon>
        <taxon>Erebidae</taxon>
        <taxon>Arctiinae</taxon>
        <taxon>Arctia</taxon>
    </lineage>
</organism>
<feature type="coiled-coil region" evidence="1">
    <location>
        <begin position="65"/>
        <end position="92"/>
    </location>
</feature>
<accession>A0A8S0ZZJ0</accession>
<keyword evidence="1" id="KW-0175">Coiled coil</keyword>
<evidence type="ECO:0000313" key="2">
    <source>
        <dbReference type="EMBL" id="CAB3237012.1"/>
    </source>
</evidence>
<gene>
    <name evidence="3" type="ORF">APLA_LOCUS7493</name>
    <name evidence="2" type="ORF">APLA_LOCUS7616</name>
</gene>
<evidence type="ECO:0000313" key="5">
    <source>
        <dbReference type="Proteomes" id="UP000494256"/>
    </source>
</evidence>
<reference evidence="4 5" key="1">
    <citation type="submission" date="2020-04" db="EMBL/GenBank/DDBJ databases">
        <authorList>
            <person name="Wallbank WR R."/>
            <person name="Pardo Diaz C."/>
            <person name="Kozak K."/>
            <person name="Martin S."/>
            <person name="Jiggins C."/>
            <person name="Moest M."/>
            <person name="Warren A I."/>
            <person name="Byers J.R.P. K."/>
            <person name="Montejo-Kovacevich G."/>
            <person name="Yen C E."/>
        </authorList>
    </citation>
    <scope>NUCLEOTIDE SEQUENCE [LARGE SCALE GENOMIC DNA]</scope>
</reference>
<dbReference type="EMBL" id="CADEBC010000498">
    <property type="protein sequence ID" value="CAB3238673.1"/>
    <property type="molecule type" value="Genomic_DNA"/>
</dbReference>
<dbReference type="Proteomes" id="UP000494106">
    <property type="component" value="Unassembled WGS sequence"/>
</dbReference>
<dbReference type="AlphaFoldDB" id="A0A8S0ZZJ0"/>
<dbReference type="EMBL" id="CADEBD010000303">
    <property type="protein sequence ID" value="CAB3237012.1"/>
    <property type="molecule type" value="Genomic_DNA"/>
</dbReference>
<evidence type="ECO:0000256" key="1">
    <source>
        <dbReference type="SAM" id="Coils"/>
    </source>
</evidence>